<comment type="caution">
    <text evidence="1">The sequence shown here is derived from an EMBL/GenBank/DDBJ whole genome shotgun (WGS) entry which is preliminary data.</text>
</comment>
<dbReference type="RefSeq" id="WP_241192040.1">
    <property type="nucleotide sequence ID" value="NZ_BMWJ01000020.1"/>
</dbReference>
<gene>
    <name evidence="1" type="ORF">JOF59_005940</name>
</gene>
<dbReference type="EMBL" id="JAGINS010000002">
    <property type="protein sequence ID" value="MBP2363448.1"/>
    <property type="molecule type" value="Genomic_DNA"/>
</dbReference>
<accession>A0ABS4VHQ1</accession>
<name>A0ABS4VHQ1_9ACTN</name>
<sequence>MVIALISAHAECLFDDPDRHGNHLWHTDLLTRAGRIAELAERAVTGKHAGRRLNRSLRELAMESVLRDRAEGGDHDAPYVSVRLMQEAEKMVQANAGRRQLAGTPMPTCP</sequence>
<evidence type="ECO:0000313" key="1">
    <source>
        <dbReference type="EMBL" id="MBP2363448.1"/>
    </source>
</evidence>
<protein>
    <submittedName>
        <fullName evidence="1">Uncharacterized protein</fullName>
    </submittedName>
</protein>
<keyword evidence="2" id="KW-1185">Reference proteome</keyword>
<dbReference type="Proteomes" id="UP001519311">
    <property type="component" value="Unassembled WGS sequence"/>
</dbReference>
<reference evidence="1 2" key="1">
    <citation type="submission" date="2021-03" db="EMBL/GenBank/DDBJ databases">
        <title>Sequencing the genomes of 1000 actinobacteria strains.</title>
        <authorList>
            <person name="Klenk H.-P."/>
        </authorList>
    </citation>
    <scope>NUCLEOTIDE SEQUENCE [LARGE SCALE GENOMIC DNA]</scope>
    <source>
        <strain evidence="1 2">DSM 40843</strain>
    </source>
</reference>
<proteinExistence type="predicted"/>
<organism evidence="1 2">
    <name type="scientific">Streptomyces clavifer</name>
    <dbReference type="NCBI Taxonomy" id="68188"/>
    <lineage>
        <taxon>Bacteria</taxon>
        <taxon>Bacillati</taxon>
        <taxon>Actinomycetota</taxon>
        <taxon>Actinomycetes</taxon>
        <taxon>Kitasatosporales</taxon>
        <taxon>Streptomycetaceae</taxon>
        <taxon>Streptomyces</taxon>
    </lineage>
</organism>
<evidence type="ECO:0000313" key="2">
    <source>
        <dbReference type="Proteomes" id="UP001519311"/>
    </source>
</evidence>